<dbReference type="Gene3D" id="3.90.550.10">
    <property type="entry name" value="Spore Coat Polysaccharide Biosynthesis Protein SpsA, Chain A"/>
    <property type="match status" value="1"/>
</dbReference>
<dbReference type="InterPro" id="IPR029044">
    <property type="entry name" value="Nucleotide-diphossugar_trans"/>
</dbReference>
<dbReference type="SUPFAM" id="SSF53335">
    <property type="entry name" value="S-adenosyl-L-methionine-dependent methyltransferases"/>
    <property type="match status" value="1"/>
</dbReference>
<dbReference type="Pfam" id="PF05045">
    <property type="entry name" value="RgpF"/>
    <property type="match status" value="1"/>
</dbReference>
<dbReference type="Proteomes" id="UP000242763">
    <property type="component" value="Unassembled WGS sequence"/>
</dbReference>
<sequence>MAKFKSSALIEKLDLGEELDWEPARLVAPGPWAGHIPFAHWLIKAAAPKILVELGTHTGNSFSAFCNSIKKHALDTRAYAVDTWQGDEHAGYYGNEIYDELRQYVGDEFGSSATLVRSTFDDALSDFAPGTIDLLHIDGMHSYEAVKHDFDTWVDKLSERGIVLFHDTNVHERGFGVWKLWDEISADFPSFEFKHSNGLGVLGVGNSLPGTIKALFDANGQKDERTRVRTAFAVRGRRFELITELEAVQGALGEAHEAIEDARGHIGELNAAKNELEAAVTSLQEALGSAKRNNSELSKTIHELYGSTSWRVTRPLRLASKAYSRYLRRYIQAIARRTRGGTTTATREESALHNVGLRDAVRSMMSSRLDAFLNAGARLRLPSSAAPDVTIILVLYNQAEMTYACLSAIKECLADSSVKIETILFDNGSTDQTHALLERLDGATIIRNPENLHFLRGVNAASRTANGRHILLLNNDAQLTPGSLENAVRMLDEDPSIGAVGARIILPDGRLQEAGSIIWADGTCLGYGRGRNPNDDEVMFQRDVDYCSGAFLLTPRSLFERLGRLDEVYAPAYYEETDYCVRVWKENLRVVYNPKVTIHHFEFASSGKVSDALQLQQRNLETFRSRHADWLAQQHQTNPQNVLRARFHRARAPRILFLEDRVPKPWLGAGLPRAQDIVAELSRAGAQVTIFPMLREPENWHDIWKTQPIDVEVILPLVRDEGLAAFLRERSNYYDAIFVSRPHNMAELQAVLSKEPLLKGRARLIYDAEALFANREILKKQLEGTPLSGQAQEKLIQDELALTKGSDLILSVTESERKIMQRSGLSNVAVLGHQVHQDLTSAPFEKRKDIVFLGAIHGDDSPNADSIRWFAAEVLPKLRELLKMPDLRLQVVGVVNSAPSLAELDGKMIDLLGRIDNLKLFFEDARLVVVPTRFAAGIPHKAHHVASLGVPMVVTDLIAEQLGWESGRAILASSDPIQFAHHCRALYTDRDLWETLRSNAVARIEDECSPGAFRATIQRVMDLAGQAAEVLPVSEGERGRTISQGTASHSQNAEIAGPSVALPFGYRPLRRENGHGVAAVFHIFYVEVAEEILRYANNLLPGTDIFISTNTQEKADHIATVFAGYHGGAVAVRVVPNRGRDIAPKLIGFREVYDNYDLVLHLHSKKSVHNSDLAPWRGYLYETLLGSVEQVQDILEIFDRSSGIGMIFPQHFEYIRQWVSWDNNFEQCQALSARLGYQLREGHPLDFPSGSMFWARTAALRPLLDLEMSFDEFPVEGGQEDSTLAHAVERLYAIVCEVSGHDWIKIARRDLLKSPVGVTKIDRPEDLDDFLAHKLVRLTSTPRMAPHASVSES</sequence>
<dbReference type="InterPro" id="IPR029063">
    <property type="entry name" value="SAM-dependent_MTases_sf"/>
</dbReference>
<dbReference type="CDD" id="cd04186">
    <property type="entry name" value="GT_2_like_c"/>
    <property type="match status" value="1"/>
</dbReference>
<evidence type="ECO:0000259" key="2">
    <source>
        <dbReference type="Pfam" id="PF00535"/>
    </source>
</evidence>
<feature type="domain" description="Glycosyltransferase 2-like" evidence="2">
    <location>
        <begin position="390"/>
        <end position="559"/>
    </location>
</feature>
<proteinExistence type="predicted"/>
<dbReference type="PANTHER" id="PTHR43179:SF7">
    <property type="entry name" value="RHAMNOSYLTRANSFERASE WBBL"/>
    <property type="match status" value="1"/>
</dbReference>
<dbReference type="SUPFAM" id="SSF53756">
    <property type="entry name" value="UDP-Glycosyltransferase/glycogen phosphorylase"/>
    <property type="match status" value="1"/>
</dbReference>
<dbReference type="RefSeq" id="WP_091524366.1">
    <property type="nucleotide sequence ID" value="NZ_FORF01000024.1"/>
</dbReference>
<evidence type="ECO:0000256" key="1">
    <source>
        <dbReference type="SAM" id="Coils"/>
    </source>
</evidence>
<keyword evidence="1" id="KW-0175">Coiled coil</keyword>
<keyword evidence="4" id="KW-1185">Reference proteome</keyword>
<dbReference type="GO" id="GO:0016740">
    <property type="term" value="F:transferase activity"/>
    <property type="evidence" value="ECO:0007669"/>
    <property type="project" value="UniProtKB-KW"/>
</dbReference>
<dbReference type="STRING" id="1121003.SAMN03080618_03184"/>
<dbReference type="PANTHER" id="PTHR43179">
    <property type="entry name" value="RHAMNOSYLTRANSFERASE WBBL"/>
    <property type="match status" value="1"/>
</dbReference>
<accession>A0A1I3S036</accession>
<protein>
    <submittedName>
        <fullName evidence="3">Glycosyl transferase family 2</fullName>
    </submittedName>
</protein>
<dbReference type="InterPro" id="IPR001173">
    <property type="entry name" value="Glyco_trans_2-like"/>
</dbReference>
<dbReference type="InterPro" id="IPR007739">
    <property type="entry name" value="RgpF"/>
</dbReference>
<dbReference type="OrthoDB" id="9816424at2"/>
<dbReference type="Gene3D" id="3.40.50.150">
    <property type="entry name" value="Vaccinia Virus protein VP39"/>
    <property type="match status" value="1"/>
</dbReference>
<evidence type="ECO:0000313" key="3">
    <source>
        <dbReference type="EMBL" id="SFJ50911.1"/>
    </source>
</evidence>
<evidence type="ECO:0000313" key="4">
    <source>
        <dbReference type="Proteomes" id="UP000242763"/>
    </source>
</evidence>
<dbReference type="Pfam" id="PF13578">
    <property type="entry name" value="Methyltransf_24"/>
    <property type="match status" value="1"/>
</dbReference>
<gene>
    <name evidence="3" type="ORF">SAMN03080618_03184</name>
</gene>
<feature type="coiled-coil region" evidence="1">
    <location>
        <begin position="259"/>
        <end position="293"/>
    </location>
</feature>
<dbReference type="Pfam" id="PF13692">
    <property type="entry name" value="Glyco_trans_1_4"/>
    <property type="match status" value="1"/>
</dbReference>
<keyword evidence="3" id="KW-0808">Transferase</keyword>
<dbReference type="Gene3D" id="3.40.50.2000">
    <property type="entry name" value="Glycogen Phosphorylase B"/>
    <property type="match status" value="1"/>
</dbReference>
<organism evidence="3 4">
    <name type="scientific">Aquamicrobium aerolatum DSM 21857</name>
    <dbReference type="NCBI Taxonomy" id="1121003"/>
    <lineage>
        <taxon>Bacteria</taxon>
        <taxon>Pseudomonadati</taxon>
        <taxon>Pseudomonadota</taxon>
        <taxon>Alphaproteobacteria</taxon>
        <taxon>Hyphomicrobiales</taxon>
        <taxon>Phyllobacteriaceae</taxon>
        <taxon>Aerobium</taxon>
    </lineage>
</organism>
<dbReference type="Pfam" id="PF00535">
    <property type="entry name" value="Glycos_transf_2"/>
    <property type="match status" value="1"/>
</dbReference>
<name>A0A1I3S036_9HYPH</name>
<reference evidence="4" key="1">
    <citation type="submission" date="2016-10" db="EMBL/GenBank/DDBJ databases">
        <authorList>
            <person name="Varghese N."/>
            <person name="Submissions S."/>
        </authorList>
    </citation>
    <scope>NUCLEOTIDE SEQUENCE [LARGE SCALE GENOMIC DNA]</scope>
    <source>
        <strain evidence="4">DSM 21857</strain>
    </source>
</reference>
<dbReference type="EMBL" id="FORF01000024">
    <property type="protein sequence ID" value="SFJ50911.1"/>
    <property type="molecule type" value="Genomic_DNA"/>
</dbReference>
<dbReference type="SUPFAM" id="SSF53448">
    <property type="entry name" value="Nucleotide-diphospho-sugar transferases"/>
    <property type="match status" value="1"/>
</dbReference>